<dbReference type="EMBL" id="JAVRRD010000018">
    <property type="protein sequence ID" value="KAK5050044.1"/>
    <property type="molecule type" value="Genomic_DNA"/>
</dbReference>
<dbReference type="InterPro" id="IPR008775">
    <property type="entry name" value="Phytyl_CoA_dOase-like"/>
</dbReference>
<dbReference type="Gene3D" id="2.60.120.620">
    <property type="entry name" value="q2cbj1_9rhob like domain"/>
    <property type="match status" value="1"/>
</dbReference>
<dbReference type="Proteomes" id="UP001358417">
    <property type="component" value="Unassembled WGS sequence"/>
</dbReference>
<keyword evidence="2" id="KW-1185">Reference proteome</keyword>
<reference evidence="1 2" key="1">
    <citation type="submission" date="2023-08" db="EMBL/GenBank/DDBJ databases">
        <title>Black Yeasts Isolated from many extreme environments.</title>
        <authorList>
            <person name="Coleine C."/>
            <person name="Stajich J.E."/>
            <person name="Selbmann L."/>
        </authorList>
    </citation>
    <scope>NUCLEOTIDE SEQUENCE [LARGE SCALE GENOMIC DNA]</scope>
    <source>
        <strain evidence="1 2">CCFEE 5792</strain>
    </source>
</reference>
<evidence type="ECO:0000313" key="1">
    <source>
        <dbReference type="EMBL" id="KAK5050044.1"/>
    </source>
</evidence>
<dbReference type="Pfam" id="PF05721">
    <property type="entry name" value="PhyH"/>
    <property type="match status" value="1"/>
</dbReference>
<dbReference type="GeneID" id="89972343"/>
<name>A0AAV9N7P9_9EURO</name>
<proteinExistence type="predicted"/>
<accession>A0AAV9N7P9</accession>
<dbReference type="AlphaFoldDB" id="A0AAV9N7P9"/>
<dbReference type="SUPFAM" id="SSF51197">
    <property type="entry name" value="Clavaminate synthase-like"/>
    <property type="match status" value="1"/>
</dbReference>
<comment type="caution">
    <text evidence="1">The sequence shown here is derived from an EMBL/GenBank/DDBJ whole genome shotgun (WGS) entry which is preliminary data.</text>
</comment>
<dbReference type="PANTHER" id="PTHR31630">
    <property type="entry name" value="PHYTANOYL-COA DIOXYGENASE-RELATED-RELATED"/>
    <property type="match status" value="1"/>
</dbReference>
<evidence type="ECO:0000313" key="2">
    <source>
        <dbReference type="Proteomes" id="UP001358417"/>
    </source>
</evidence>
<protein>
    <recommendedName>
        <fullName evidence="3">Phytanoyl-CoA dioxygenase</fullName>
    </recommendedName>
</protein>
<evidence type="ECO:0008006" key="3">
    <source>
        <dbReference type="Google" id="ProtNLM"/>
    </source>
</evidence>
<sequence>MATQTATETVVRDTFAVKSPDALGTTCHLFEKGEKTPFGDFRDDIIRDGFAVVKGAIPRDRADGYADKMYKWLEDFNLGFKRDDPSTVHWKNMPIITEKGMILGYGIQHEDFTWAVRQEPGVVGAFEKVYESEDLIVSFDSVGMTFPNRKDIAANNPWPHQDQDPAKPGFRCLQGLVNLLPNGPNDGGLIVCKGAHRLSEEFHKEFKDDADKIWAWTNEWYGFNDRGMKWLEDRGCTWEKVCAEPGDLILWDSRTPHYNLSPTGDKPRFCIYTCYLPVAEVSQEDLVRKKAAFENNDPTTHWPNALHVVSLPILRDGVPDPLNYKTPKSGSPKLSERGFRLTGIPYVKAEA</sequence>
<organism evidence="1 2">
    <name type="scientific">Exophiala bonariae</name>
    <dbReference type="NCBI Taxonomy" id="1690606"/>
    <lineage>
        <taxon>Eukaryota</taxon>
        <taxon>Fungi</taxon>
        <taxon>Dikarya</taxon>
        <taxon>Ascomycota</taxon>
        <taxon>Pezizomycotina</taxon>
        <taxon>Eurotiomycetes</taxon>
        <taxon>Chaetothyriomycetidae</taxon>
        <taxon>Chaetothyriales</taxon>
        <taxon>Herpotrichiellaceae</taxon>
        <taxon>Exophiala</taxon>
    </lineage>
</organism>
<dbReference type="RefSeq" id="XP_064704854.1">
    <property type="nucleotide sequence ID" value="XM_064847742.1"/>
</dbReference>
<gene>
    <name evidence="1" type="ORF">LTR84_004164</name>
</gene>
<dbReference type="PANTHER" id="PTHR31630:SF7">
    <property type="entry name" value="PHYTANOYL-COA DIOXYGENASE"/>
    <property type="match status" value="1"/>
</dbReference>